<evidence type="ECO:0000256" key="7">
    <source>
        <dbReference type="HAMAP-Rule" id="MF_01374"/>
    </source>
</evidence>
<proteinExistence type="inferred from homology"/>
<sequence length="251" mass="27009">MALTVRAIPCLSDNYAWAVTDTATGTVAICDPGEARPVLADLPDGRCDFILLTHHHQDHIGGVAELVAATGAKVVGAKADAYRLPPLDHALSPGDGMAIGSARAVVIDTPGHTRGHIAFHLQAPRSQDKERSRSPDILLCGDTLFSLGCGRLLEGTAEEMFASLQRLRTLPPDSLVCCGHEYTLSNARFALTVEPDNKALQARAQQAREQRGRGEATVPTRLEEEMATNPFLRAPDVAALAKMRKAKDEFR</sequence>
<dbReference type="GO" id="GO:0004416">
    <property type="term" value="F:hydroxyacylglutathione hydrolase activity"/>
    <property type="evidence" value="ECO:0007669"/>
    <property type="project" value="UniProtKB-UniRule"/>
</dbReference>
<feature type="binding site" evidence="7">
    <location>
        <position position="180"/>
    </location>
    <ligand>
        <name>Zn(2+)</name>
        <dbReference type="ChEBI" id="CHEBI:29105"/>
        <label>2</label>
    </ligand>
</feature>
<dbReference type="EC" id="3.1.2.6" evidence="7"/>
<reference evidence="9 11" key="1">
    <citation type="submission" date="2016-05" db="EMBL/GenBank/DDBJ databases">
        <title>Complete Genome and Methylome Analysis of Psychrotrophic Bacterial Isolates from Antarctic Lake Untersee.</title>
        <authorList>
            <person name="Fomenkov A."/>
            <person name="Akimov V.N."/>
            <person name="Vasilyeva L.V."/>
            <person name="Andersen D."/>
            <person name="Vincze T."/>
            <person name="Roberts R.J."/>
        </authorList>
    </citation>
    <scope>NUCLEOTIDE SEQUENCE [LARGE SCALE GENOMIC DNA]</scope>
    <source>
        <strain evidence="9 11">U14-5</strain>
    </source>
</reference>
<feature type="binding site" evidence="7">
    <location>
        <position position="58"/>
    </location>
    <ligand>
        <name>Zn(2+)</name>
        <dbReference type="ChEBI" id="CHEBI:29105"/>
        <label>2</label>
    </ligand>
</feature>
<keyword evidence="5 7" id="KW-0378">Hydrolase</keyword>
<dbReference type="PANTHER" id="PTHR43705">
    <property type="entry name" value="HYDROXYACYLGLUTATHIONE HYDROLASE"/>
    <property type="match status" value="1"/>
</dbReference>
<dbReference type="STRING" id="257708.RGI145_18550"/>
<organism evidence="9 11">
    <name type="scientific">Roseomonas gilardii</name>
    <dbReference type="NCBI Taxonomy" id="257708"/>
    <lineage>
        <taxon>Bacteria</taxon>
        <taxon>Pseudomonadati</taxon>
        <taxon>Pseudomonadota</taxon>
        <taxon>Alphaproteobacteria</taxon>
        <taxon>Acetobacterales</taxon>
        <taxon>Roseomonadaceae</taxon>
        <taxon>Roseomonas</taxon>
    </lineage>
</organism>
<accession>A0A1L7AJA5</accession>
<feature type="binding site" evidence="7">
    <location>
        <position position="112"/>
    </location>
    <ligand>
        <name>Zn(2+)</name>
        <dbReference type="ChEBI" id="CHEBI:29105"/>
        <label>1</label>
    </ligand>
</feature>
<dbReference type="InterPro" id="IPR017782">
    <property type="entry name" value="Hydroxyacylglutathione_Hdrlase"/>
</dbReference>
<dbReference type="NCBIfam" id="TIGR03413">
    <property type="entry name" value="GSH_gloB"/>
    <property type="match status" value="1"/>
</dbReference>
<dbReference type="InterPro" id="IPR035680">
    <property type="entry name" value="Clx_II_MBL"/>
</dbReference>
<dbReference type="GO" id="GO:0046872">
    <property type="term" value="F:metal ion binding"/>
    <property type="evidence" value="ECO:0007669"/>
    <property type="project" value="UniProtKB-KW"/>
</dbReference>
<dbReference type="InterPro" id="IPR036866">
    <property type="entry name" value="RibonucZ/Hydroxyglut_hydro"/>
</dbReference>
<gene>
    <name evidence="7 10" type="primary">gloB</name>
    <name evidence="9" type="ORF">RGI145_18550</name>
    <name evidence="10" type="ORF">RQ831_09780</name>
</gene>
<dbReference type="SUPFAM" id="SSF56281">
    <property type="entry name" value="Metallo-hydrolase/oxidoreductase"/>
    <property type="match status" value="1"/>
</dbReference>
<keyword evidence="12" id="KW-1185">Reference proteome</keyword>
<feature type="binding site" evidence="7">
    <location>
        <position position="142"/>
    </location>
    <ligand>
        <name>Zn(2+)</name>
        <dbReference type="ChEBI" id="CHEBI:29105"/>
        <label>1</label>
    </ligand>
</feature>
<dbReference type="EMBL" id="CP015583">
    <property type="protein sequence ID" value="APT58811.1"/>
    <property type="molecule type" value="Genomic_DNA"/>
</dbReference>
<evidence type="ECO:0000256" key="5">
    <source>
        <dbReference type="ARBA" id="ARBA00022801"/>
    </source>
</evidence>
<dbReference type="HAMAP" id="MF_01374">
    <property type="entry name" value="Glyoxalase_2"/>
    <property type="match status" value="1"/>
</dbReference>
<keyword evidence="4 7" id="KW-0479">Metal-binding</keyword>
<evidence type="ECO:0000313" key="11">
    <source>
        <dbReference type="Proteomes" id="UP000185494"/>
    </source>
</evidence>
<dbReference type="Proteomes" id="UP000185494">
    <property type="component" value="Chromosome 1"/>
</dbReference>
<dbReference type="EMBL" id="JAVVDO010000013">
    <property type="protein sequence ID" value="MDT8331343.1"/>
    <property type="molecule type" value="Genomic_DNA"/>
</dbReference>
<evidence type="ECO:0000313" key="10">
    <source>
        <dbReference type="EMBL" id="MDT8331343.1"/>
    </source>
</evidence>
<dbReference type="UniPathway" id="UPA00619">
    <property type="reaction ID" value="UER00676"/>
</dbReference>
<name>A0A1L7AJA5_9PROT</name>
<evidence type="ECO:0000313" key="9">
    <source>
        <dbReference type="EMBL" id="APT58811.1"/>
    </source>
</evidence>
<comment type="function">
    <text evidence="7">Thiolesterase that catalyzes the hydrolysis of S-D-lactoyl-glutathione to form glutathione and D-lactic acid.</text>
</comment>
<protein>
    <recommendedName>
        <fullName evidence="7">Hydroxyacylglutathione hydrolase</fullName>
        <ecNumber evidence="7">3.1.2.6</ecNumber>
    </recommendedName>
    <alternativeName>
        <fullName evidence="7">Glyoxalase II</fullName>
        <shortName evidence="7">Glx II</shortName>
    </alternativeName>
</protein>
<comment type="similarity">
    <text evidence="3 7">Belongs to the metallo-beta-lactamase superfamily. Glyoxalase II family.</text>
</comment>
<evidence type="ECO:0000256" key="2">
    <source>
        <dbReference type="ARBA" id="ARBA00004963"/>
    </source>
</evidence>
<comment type="catalytic activity">
    <reaction evidence="1 7">
        <text>an S-(2-hydroxyacyl)glutathione + H2O = a 2-hydroxy carboxylate + glutathione + H(+)</text>
        <dbReference type="Rhea" id="RHEA:21864"/>
        <dbReference type="ChEBI" id="CHEBI:15377"/>
        <dbReference type="ChEBI" id="CHEBI:15378"/>
        <dbReference type="ChEBI" id="CHEBI:57925"/>
        <dbReference type="ChEBI" id="CHEBI:58896"/>
        <dbReference type="ChEBI" id="CHEBI:71261"/>
        <dbReference type="EC" id="3.1.2.6"/>
    </reaction>
</comment>
<feature type="binding site" evidence="7">
    <location>
        <position position="142"/>
    </location>
    <ligand>
        <name>Zn(2+)</name>
        <dbReference type="ChEBI" id="CHEBI:29105"/>
        <label>2</label>
    </ligand>
</feature>
<dbReference type="GO" id="GO:0019243">
    <property type="term" value="P:methylglyoxal catabolic process to D-lactate via S-lactoyl-glutathione"/>
    <property type="evidence" value="ECO:0007669"/>
    <property type="project" value="UniProtKB-UniRule"/>
</dbReference>
<evidence type="ECO:0000256" key="4">
    <source>
        <dbReference type="ARBA" id="ARBA00022723"/>
    </source>
</evidence>
<dbReference type="RefSeq" id="WP_075799562.1">
    <property type="nucleotide sequence ID" value="NZ_CP015583.1"/>
</dbReference>
<keyword evidence="6 7" id="KW-0862">Zinc</keyword>
<dbReference type="Pfam" id="PF16123">
    <property type="entry name" value="HAGH_C"/>
    <property type="match status" value="1"/>
</dbReference>
<evidence type="ECO:0000256" key="6">
    <source>
        <dbReference type="ARBA" id="ARBA00022833"/>
    </source>
</evidence>
<comment type="cofactor">
    <cofactor evidence="7">
        <name>Zn(2+)</name>
        <dbReference type="ChEBI" id="CHEBI:29105"/>
    </cofactor>
    <text evidence="7">Binds 2 Zn(2+) ions per subunit.</text>
</comment>
<evidence type="ECO:0000256" key="1">
    <source>
        <dbReference type="ARBA" id="ARBA00001623"/>
    </source>
</evidence>
<comment type="subunit">
    <text evidence="7">Monomer.</text>
</comment>
<dbReference type="SMART" id="SM00849">
    <property type="entry name" value="Lactamase_B"/>
    <property type="match status" value="1"/>
</dbReference>
<dbReference type="AlphaFoldDB" id="A0A1L7AJA5"/>
<evidence type="ECO:0000259" key="8">
    <source>
        <dbReference type="SMART" id="SM00849"/>
    </source>
</evidence>
<evidence type="ECO:0000256" key="3">
    <source>
        <dbReference type="ARBA" id="ARBA00006759"/>
    </source>
</evidence>
<dbReference type="Gene3D" id="3.60.15.10">
    <property type="entry name" value="Ribonuclease Z/Hydroxyacylglutathione hydrolase-like"/>
    <property type="match status" value="1"/>
</dbReference>
<feature type="binding site" evidence="7">
    <location>
        <position position="59"/>
    </location>
    <ligand>
        <name>Zn(2+)</name>
        <dbReference type="ChEBI" id="CHEBI:29105"/>
        <label>2</label>
    </ligand>
</feature>
<dbReference type="CDD" id="cd07723">
    <property type="entry name" value="hydroxyacylglutathione_hydrolase_MBL-fold"/>
    <property type="match status" value="1"/>
</dbReference>
<dbReference type="PANTHER" id="PTHR43705:SF1">
    <property type="entry name" value="HYDROXYACYLGLUTATHIONE HYDROLASE GLOB"/>
    <property type="match status" value="1"/>
</dbReference>
<reference evidence="10 12" key="2">
    <citation type="journal article" date="2019" name="Microb. Pathog.">
        <title>Comparison of VITEK 2, MALDI-TOF MS, 16S rRNA gene sequencing, and whole-genome sequencing for identification of Roseomonas mucosa.</title>
        <authorList>
            <person name="Rudolph W.W."/>
            <person name="Gunzer F."/>
            <person name="Trauth M."/>
            <person name="Bunk B."/>
            <person name="Bigge R."/>
            <person name="Schrottner P."/>
        </authorList>
    </citation>
    <scope>NUCLEOTIDE SEQUENCE [LARGE SCALE GENOMIC DNA]</scope>
    <source>
        <strain evidence="10 12">DSM 103800</strain>
    </source>
</reference>
<dbReference type="PIRSF" id="PIRSF005457">
    <property type="entry name" value="Glx"/>
    <property type="match status" value="1"/>
</dbReference>
<dbReference type="KEGG" id="rgi:RGI145_18550"/>
<comment type="pathway">
    <text evidence="2 7">Secondary metabolite metabolism; methylglyoxal degradation; (R)-lactate from methylglyoxal: step 2/2.</text>
</comment>
<feature type="domain" description="Metallo-beta-lactamase" evidence="8">
    <location>
        <begin position="13"/>
        <end position="180"/>
    </location>
</feature>
<dbReference type="Proteomes" id="UP001258945">
    <property type="component" value="Unassembled WGS sequence"/>
</dbReference>
<dbReference type="eggNOG" id="COG0491">
    <property type="taxonomic scope" value="Bacteria"/>
</dbReference>
<dbReference type="InterPro" id="IPR001279">
    <property type="entry name" value="Metallo-B-lactamas"/>
</dbReference>
<feature type="binding site" evidence="7">
    <location>
        <position position="54"/>
    </location>
    <ligand>
        <name>Zn(2+)</name>
        <dbReference type="ChEBI" id="CHEBI:29105"/>
        <label>1</label>
    </ligand>
</feature>
<dbReference type="InterPro" id="IPR032282">
    <property type="entry name" value="HAGH_C"/>
</dbReference>
<dbReference type="InterPro" id="IPR050110">
    <property type="entry name" value="Glyoxalase_II_hydrolase"/>
</dbReference>
<dbReference type="Pfam" id="PF00753">
    <property type="entry name" value="Lactamase_B"/>
    <property type="match status" value="1"/>
</dbReference>
<reference evidence="10" key="3">
    <citation type="submission" date="2023-09" db="EMBL/GenBank/DDBJ databases">
        <authorList>
            <person name="Schober I."/>
            <person name="Bunk B."/>
        </authorList>
    </citation>
    <scope>NUCLEOTIDE SEQUENCE</scope>
    <source>
        <strain evidence="10">DSM 103800</strain>
    </source>
</reference>
<evidence type="ECO:0000313" key="12">
    <source>
        <dbReference type="Proteomes" id="UP001258945"/>
    </source>
</evidence>
<feature type="binding site" evidence="7">
    <location>
        <position position="56"/>
    </location>
    <ligand>
        <name>Zn(2+)</name>
        <dbReference type="ChEBI" id="CHEBI:29105"/>
        <label>1</label>
    </ligand>
</feature>